<dbReference type="GO" id="GO:0046653">
    <property type="term" value="P:tetrahydrofolate metabolic process"/>
    <property type="evidence" value="ECO:0007669"/>
    <property type="project" value="TreeGrafter"/>
</dbReference>
<evidence type="ECO:0000256" key="18">
    <source>
        <dbReference type="ARBA" id="ARBA00025552"/>
    </source>
</evidence>
<dbReference type="Pfam" id="PF02607">
    <property type="entry name" value="B12-binding_2"/>
    <property type="match status" value="1"/>
</dbReference>
<dbReference type="InterPro" id="IPR006158">
    <property type="entry name" value="Cobalamin-bd"/>
</dbReference>
<dbReference type="PROSITE" id="PS50972">
    <property type="entry name" value="PTERIN_BINDING"/>
    <property type="match status" value="1"/>
</dbReference>
<dbReference type="SUPFAM" id="SSF82282">
    <property type="entry name" value="Homocysteine S-methyltransferase"/>
    <property type="match status" value="1"/>
</dbReference>
<keyword evidence="12 20" id="KW-0949">S-adenosyl-L-methionine</keyword>
<dbReference type="GO" id="GO:0031419">
    <property type="term" value="F:cobalamin binding"/>
    <property type="evidence" value="ECO:0007669"/>
    <property type="project" value="UniProtKB-UniRule"/>
</dbReference>
<comment type="cofactor">
    <cofactor evidence="2 20 23">
        <name>Zn(2+)</name>
        <dbReference type="ChEBI" id="CHEBI:29105"/>
    </cofactor>
</comment>
<dbReference type="SUPFAM" id="SSF51717">
    <property type="entry name" value="Dihydropteroate synthetase-like"/>
    <property type="match status" value="1"/>
</dbReference>
<evidence type="ECO:0000256" key="7">
    <source>
        <dbReference type="ARBA" id="ARBA00013998"/>
    </source>
</evidence>
<dbReference type="PROSITE" id="PS50970">
    <property type="entry name" value="HCY"/>
    <property type="match status" value="1"/>
</dbReference>
<evidence type="ECO:0000313" key="29">
    <source>
        <dbReference type="EMBL" id="KJE78112.1"/>
    </source>
</evidence>
<dbReference type="Gene3D" id="3.20.20.330">
    <property type="entry name" value="Homocysteine-binding-like domain"/>
    <property type="match status" value="1"/>
</dbReference>
<feature type="binding site" description="axial binding residue" evidence="21">
    <location>
        <position position="732"/>
    </location>
    <ligand>
        <name>methylcob(III)alamin</name>
        <dbReference type="ChEBI" id="CHEBI:28115"/>
    </ligand>
    <ligandPart>
        <name>Co</name>
        <dbReference type="ChEBI" id="CHEBI:27638"/>
    </ligandPart>
</feature>
<feature type="binding site" evidence="22">
    <location>
        <begin position="1150"/>
        <end position="1151"/>
    </location>
    <ligand>
        <name>S-adenosyl-L-methionine</name>
        <dbReference type="ChEBI" id="CHEBI:59789"/>
    </ligand>
</feature>
<evidence type="ECO:0000256" key="10">
    <source>
        <dbReference type="ARBA" id="ARBA00022628"/>
    </source>
</evidence>
<feature type="binding site" evidence="21 23">
    <location>
        <position position="224"/>
    </location>
    <ligand>
        <name>Zn(2+)</name>
        <dbReference type="ChEBI" id="CHEBI:29105"/>
    </ligand>
</feature>
<evidence type="ECO:0000256" key="21">
    <source>
        <dbReference type="PIRSR" id="PIRSR000381-1"/>
    </source>
</evidence>
<dbReference type="InterPro" id="IPR000489">
    <property type="entry name" value="Pterin-binding_dom"/>
</dbReference>
<feature type="domain" description="Pterin-binding" evidence="25">
    <location>
        <begin position="336"/>
        <end position="595"/>
    </location>
</feature>
<dbReference type="GeneID" id="78371462"/>
<dbReference type="InterPro" id="IPR036589">
    <property type="entry name" value="HCY_dom_sf"/>
</dbReference>
<evidence type="ECO:0000259" key="26">
    <source>
        <dbReference type="PROSITE" id="PS50974"/>
    </source>
</evidence>
<evidence type="ECO:0000259" key="28">
    <source>
        <dbReference type="PROSITE" id="PS51337"/>
    </source>
</evidence>
<sequence>MLDYARLIQEQIVIFDGATGTNLQLRELTADDFGGEHLEGCNEILVRTKPEVIEQLHASFLGVGVDVIETDTFGALAPVLAEYGLASEARTLNEVAARLAVGVARDYSTPNHPRFVAGSMGPGTKLPTLNQIEFTTLVDAYRDQASGLIAGGVDLLVIETVYDILSAKAAILGARQAMGSEGRSVPLQLQVTIELTGRMLPGTEIGAAVASLTAMKPTVFGINCATGPTEMSEHLRYLAEHSPLPISCLPNAGLPSVQEGKMHYDLTPDQLASSLKRFVEDFGVSVIGGCCGTTPDHLQAVVDACRDLSPQPRASHFEPEVASLYSSVSLRQETSLLNVGERTNANGSKRFREALLARDYDTCVAMAQEQVRDGAHLIDLCVDYTGENGVENMRELASRLATASTLPIMLDSTEAEVIEVALLHLGGRTILNSVNLEEGDARGSRLDKFLTLAERFGTAVVATCIDEEGQARTPEWKLSAATAIANIATTRYGLDPADLIFDPLVLPITTGMEESRQDAKATIEGIRLIHEAFPESHIIIGLSNISFGLKPAAREVLNSVFLEECRVNGLTMAILHPSKIIPLTKIPKEIQEVCLDLIYDRRNGDYDPLSRLIELFESSDSLKETGPALESLPVDARLYRRIVDGNRVGLEADLQEALDTGSPALMIVNDILLSAMAEVGDLFGSGQMQLPFVLASAETMKQAVAFLEPFMDRAETSNRGTIVLATVKGDVHDIGKNLVDIILTNNGFSVHNLGIKIAINELIDKALETRADAIGMSGLLVKSTLVMRDNLLELNQRGLSHIPVILGGAALTRSFVERDLREIYQGRVFYGKDAFEGLDVLDKLVRISHGELTDDEFGRQIKASSVKRMRTALDEHTEQRTTRSEHVPMDNPVFIPPFLGTRVVKGIALEEIAVYLNETALFRHQWGYRPQNGETDAEFKERIRAQLAIELDHAKTSQALTPQIVYGYFPCISENNDLIILDPNDSARELTRFQFPRQSKPPHLCIADFYRSRSSQELDYVAFHVATMGRHVSELAQDYFRENRYQDYLHLHGLGVEMTEALAELWHARIRQEWGFGDEDGPTLAGLFKQAYRGGRYSWGYPACPSLEDNEKLVDLLEAGRIGVQVTDNFQLEPEQTTTAIIAHHPMAKYFIA</sequence>
<evidence type="ECO:0000256" key="20">
    <source>
        <dbReference type="PIRNR" id="PIRNR000381"/>
    </source>
</evidence>
<dbReference type="Gene3D" id="3.40.50.280">
    <property type="entry name" value="Cobalamin-binding domain"/>
    <property type="match status" value="1"/>
</dbReference>
<dbReference type="PROSITE" id="PS51332">
    <property type="entry name" value="B12_BINDING"/>
    <property type="match status" value="1"/>
</dbReference>
<comment type="caution">
    <text evidence="29">The sequence shown here is derived from an EMBL/GenBank/DDBJ whole genome shotgun (WGS) entry which is preliminary data.</text>
</comment>
<keyword evidence="30" id="KW-1185">Reference proteome</keyword>
<dbReference type="Gene3D" id="3.20.20.20">
    <property type="entry name" value="Dihydropteroate synthase-like"/>
    <property type="match status" value="1"/>
</dbReference>
<dbReference type="GO" id="GO:0005829">
    <property type="term" value="C:cytosol"/>
    <property type="evidence" value="ECO:0007669"/>
    <property type="project" value="TreeGrafter"/>
</dbReference>
<dbReference type="SMART" id="SM01018">
    <property type="entry name" value="B12-binding_2"/>
    <property type="match status" value="1"/>
</dbReference>
<dbReference type="PANTHER" id="PTHR45833">
    <property type="entry name" value="METHIONINE SYNTHASE"/>
    <property type="match status" value="1"/>
</dbReference>
<dbReference type="Pfam" id="PF02965">
    <property type="entry name" value="Met_synt_B12"/>
    <property type="match status" value="1"/>
</dbReference>
<feature type="domain" description="B12-binding" evidence="27">
    <location>
        <begin position="719"/>
        <end position="855"/>
    </location>
</feature>
<dbReference type="InterPro" id="IPR003726">
    <property type="entry name" value="HCY_dom"/>
</dbReference>
<dbReference type="Gene3D" id="3.10.196.10">
    <property type="entry name" value="Vitamin B12-dependent methionine synthase, activation domain"/>
    <property type="match status" value="1"/>
</dbReference>
<feature type="binding site" evidence="22">
    <location>
        <begin position="729"/>
        <end position="733"/>
    </location>
    <ligand>
        <name>methylcob(III)alamin</name>
        <dbReference type="ChEBI" id="CHEBI:28115"/>
    </ligand>
</feature>
<dbReference type="InterPro" id="IPR036724">
    <property type="entry name" value="Cobalamin-bd_sf"/>
</dbReference>
<dbReference type="AlphaFoldDB" id="A0A0D8FYZ1"/>
<dbReference type="UniPathway" id="UPA00051">
    <property type="reaction ID" value="UER00081"/>
</dbReference>
<feature type="domain" description="Hcy-binding" evidence="24">
    <location>
        <begin position="1"/>
        <end position="305"/>
    </location>
</feature>
<dbReference type="Pfam" id="PF02310">
    <property type="entry name" value="B12-binding"/>
    <property type="match status" value="1"/>
</dbReference>
<keyword evidence="10 20" id="KW-0846">Cobalamin</keyword>
<keyword evidence="9 20" id="KW-0028">Amino-acid biosynthesis</keyword>
<dbReference type="SUPFAM" id="SSF52242">
    <property type="entry name" value="Cobalamin (vitamin B12)-binding domain"/>
    <property type="match status" value="1"/>
</dbReference>
<keyword evidence="8 20" id="KW-0489">Methyltransferase</keyword>
<dbReference type="SUPFAM" id="SSF47644">
    <property type="entry name" value="Methionine synthase domain"/>
    <property type="match status" value="1"/>
</dbReference>
<dbReference type="EMBL" id="JXUW01000001">
    <property type="protein sequence ID" value="KJE78112.1"/>
    <property type="molecule type" value="Genomic_DNA"/>
</dbReference>
<evidence type="ECO:0000259" key="25">
    <source>
        <dbReference type="PROSITE" id="PS50972"/>
    </source>
</evidence>
<comment type="catalytic activity">
    <reaction evidence="1 20">
        <text>(6S)-5-methyl-5,6,7,8-tetrahydrofolate + L-homocysteine = (6S)-5,6,7,8-tetrahydrofolate + L-methionine</text>
        <dbReference type="Rhea" id="RHEA:11172"/>
        <dbReference type="ChEBI" id="CHEBI:18608"/>
        <dbReference type="ChEBI" id="CHEBI:57453"/>
        <dbReference type="ChEBI" id="CHEBI:57844"/>
        <dbReference type="ChEBI" id="CHEBI:58199"/>
        <dbReference type="EC" id="2.1.1.13"/>
    </reaction>
</comment>
<gene>
    <name evidence="29" type="primary">metH</name>
    <name evidence="29" type="ORF">FEAC_01040</name>
</gene>
<evidence type="ECO:0000256" key="4">
    <source>
        <dbReference type="ARBA" id="ARBA00005178"/>
    </source>
</evidence>
<dbReference type="FunFam" id="3.20.20.20:FF:000007">
    <property type="entry name" value="Methionine synthase"/>
    <property type="match status" value="1"/>
</dbReference>
<keyword evidence="11 20" id="KW-0808">Transferase</keyword>
<organism evidence="29 30">
    <name type="scientific">Ferrimicrobium acidiphilum DSM 19497</name>
    <dbReference type="NCBI Taxonomy" id="1121877"/>
    <lineage>
        <taxon>Bacteria</taxon>
        <taxon>Bacillati</taxon>
        <taxon>Actinomycetota</taxon>
        <taxon>Acidimicrobiia</taxon>
        <taxon>Acidimicrobiales</taxon>
        <taxon>Acidimicrobiaceae</taxon>
        <taxon>Ferrimicrobium</taxon>
    </lineage>
</organism>
<keyword evidence="17 20" id="KW-0170">Cobalt</keyword>
<evidence type="ECO:0000313" key="30">
    <source>
        <dbReference type="Proteomes" id="UP000032336"/>
    </source>
</evidence>
<dbReference type="InterPro" id="IPR011005">
    <property type="entry name" value="Dihydropteroate_synth-like_sf"/>
</dbReference>
<evidence type="ECO:0000256" key="5">
    <source>
        <dbReference type="ARBA" id="ARBA00010398"/>
    </source>
</evidence>
<dbReference type="OrthoDB" id="9803687at2"/>
<accession>A0A0D8FYZ1</accession>
<feature type="domain" description="AdoMet activation" evidence="26">
    <location>
        <begin position="870"/>
        <end position="1153"/>
    </location>
</feature>
<comment type="domain">
    <text evidence="20">Modular enzyme with four functionally distinct domains. The isolated Hcy-binding domain catalyzes methyl transfer from free methylcobalamin to homocysteine. The Hcy-binding domain in association with the pterin-binding domain catalyzes the methylation of cob(I)alamin by methyltetrahydrofolate and the methylation of homocysteine. The B12-binding domain binds the cofactor. The AdoMet activation domain binds S-adenosyl-L-methionine. Under aerobic conditions cob(I)alamin can be converted to inactive cob(II)alamin. Reductive methylation by S-adenosyl-L-methionine and flavodoxin regenerates methylcobalamin.</text>
</comment>
<evidence type="ECO:0000256" key="2">
    <source>
        <dbReference type="ARBA" id="ARBA00001947"/>
    </source>
</evidence>
<dbReference type="STRING" id="1121877.FEAC_01040"/>
<dbReference type="InterPro" id="IPR004223">
    <property type="entry name" value="VitB12-dep_Met_synth_activ_dom"/>
</dbReference>
<dbReference type="Pfam" id="PF00809">
    <property type="entry name" value="Pterin_bind"/>
    <property type="match status" value="1"/>
</dbReference>
<dbReference type="PIRSF" id="PIRSF000381">
    <property type="entry name" value="MetH"/>
    <property type="match status" value="1"/>
</dbReference>
<dbReference type="PATRIC" id="fig|1121877.4.peg.111"/>
<evidence type="ECO:0000256" key="17">
    <source>
        <dbReference type="ARBA" id="ARBA00023285"/>
    </source>
</evidence>
<dbReference type="InterPro" id="IPR011822">
    <property type="entry name" value="MetH"/>
</dbReference>
<dbReference type="InterPro" id="IPR036594">
    <property type="entry name" value="Meth_synthase_dom"/>
</dbReference>
<evidence type="ECO:0000256" key="8">
    <source>
        <dbReference type="ARBA" id="ARBA00022603"/>
    </source>
</evidence>
<dbReference type="PANTHER" id="PTHR45833:SF1">
    <property type="entry name" value="METHIONINE SYNTHASE"/>
    <property type="match status" value="1"/>
</dbReference>
<dbReference type="Pfam" id="PF02574">
    <property type="entry name" value="S-methyl_trans"/>
    <property type="match status" value="1"/>
</dbReference>
<keyword evidence="14" id="KW-0677">Repeat</keyword>
<proteinExistence type="inferred from homology"/>
<evidence type="ECO:0000256" key="15">
    <source>
        <dbReference type="ARBA" id="ARBA00022833"/>
    </source>
</evidence>
<dbReference type="InterPro" id="IPR003759">
    <property type="entry name" value="Cbl-bd_cap"/>
</dbReference>
<feature type="binding site" evidence="22">
    <location>
        <position position="1096"/>
    </location>
    <ligand>
        <name>S-adenosyl-L-methionine</name>
        <dbReference type="ChEBI" id="CHEBI:59789"/>
    </ligand>
</feature>
<dbReference type="eggNOG" id="COG0646">
    <property type="taxonomic scope" value="Bacteria"/>
</dbReference>
<evidence type="ECO:0000256" key="3">
    <source>
        <dbReference type="ARBA" id="ARBA00001956"/>
    </source>
</evidence>
<comment type="function">
    <text evidence="18 20">Catalyzes the transfer of a methyl group from methyl-cobalamin to homocysteine, yielding enzyme-bound cob(I)alamin and methionine. Subsequently, remethylates the cofactor using methyltetrahydrofolate.</text>
</comment>
<dbReference type="NCBIfam" id="TIGR02082">
    <property type="entry name" value="metH"/>
    <property type="match status" value="1"/>
</dbReference>
<name>A0A0D8FYZ1_9ACTN</name>
<dbReference type="eggNOG" id="COG1410">
    <property type="taxonomic scope" value="Bacteria"/>
</dbReference>
<evidence type="ECO:0000256" key="23">
    <source>
        <dbReference type="PROSITE-ProRule" id="PRU00333"/>
    </source>
</evidence>
<evidence type="ECO:0000259" key="27">
    <source>
        <dbReference type="PROSITE" id="PS51332"/>
    </source>
</evidence>
<dbReference type="GO" id="GO:0008705">
    <property type="term" value="F:methionine synthase activity"/>
    <property type="evidence" value="ECO:0007669"/>
    <property type="project" value="UniProtKB-UniRule"/>
</dbReference>
<protein>
    <recommendedName>
        <fullName evidence="7 19">Methionine synthase</fullName>
        <ecNumber evidence="6 19">2.1.1.13</ecNumber>
    </recommendedName>
    <alternativeName>
        <fullName evidence="20">5-methyltetrahydrofolate--homocysteine methyltransferase</fullName>
    </alternativeName>
</protein>
<evidence type="ECO:0000256" key="22">
    <source>
        <dbReference type="PIRSR" id="PIRSR000381-2"/>
    </source>
</evidence>
<evidence type="ECO:0000259" key="24">
    <source>
        <dbReference type="PROSITE" id="PS50970"/>
    </source>
</evidence>
<dbReference type="PROSITE" id="PS51337">
    <property type="entry name" value="B12_BINDING_NTER"/>
    <property type="match status" value="1"/>
</dbReference>
<comment type="pathway">
    <text evidence="4 20">Amino-acid biosynthesis; L-methionine biosynthesis via de novo pathway; L-methionine from L-homocysteine (MetH route): step 1/1.</text>
</comment>
<feature type="binding site" evidence="22">
    <location>
        <position position="834"/>
    </location>
    <ligand>
        <name>methylcob(III)alamin</name>
        <dbReference type="ChEBI" id="CHEBI:28115"/>
    </ligand>
</feature>
<evidence type="ECO:0000256" key="11">
    <source>
        <dbReference type="ARBA" id="ARBA00022679"/>
    </source>
</evidence>
<comment type="cofactor">
    <cofactor evidence="3 20 21">
        <name>methylcob(III)alamin</name>
        <dbReference type="ChEBI" id="CHEBI:28115"/>
    </cofactor>
</comment>
<evidence type="ECO:0000256" key="1">
    <source>
        <dbReference type="ARBA" id="ARBA00001700"/>
    </source>
</evidence>
<feature type="binding site" evidence="21 23">
    <location>
        <position position="290"/>
    </location>
    <ligand>
        <name>Zn(2+)</name>
        <dbReference type="ChEBI" id="CHEBI:29105"/>
    </ligand>
</feature>
<keyword evidence="15 20" id="KW-0862">Zinc</keyword>
<dbReference type="Proteomes" id="UP000032336">
    <property type="component" value="Unassembled WGS sequence"/>
</dbReference>
<dbReference type="GO" id="GO:0032259">
    <property type="term" value="P:methylation"/>
    <property type="evidence" value="ECO:0007669"/>
    <property type="project" value="UniProtKB-KW"/>
</dbReference>
<dbReference type="InterPro" id="IPR037010">
    <property type="entry name" value="VitB12-dep_Met_synth_activ_sf"/>
</dbReference>
<evidence type="ECO:0000256" key="6">
    <source>
        <dbReference type="ARBA" id="ARBA00012032"/>
    </source>
</evidence>
<dbReference type="RefSeq" id="WP_035388099.1">
    <property type="nucleotide sequence ID" value="NZ_JQKF01000001.1"/>
</dbReference>
<comment type="similarity">
    <text evidence="5">Belongs to the vitamin-B12 dependent methionine synthase family.</text>
</comment>
<keyword evidence="13 20" id="KW-0479">Metal-binding</keyword>
<feature type="domain" description="B12-binding N-terminal" evidence="28">
    <location>
        <begin position="625"/>
        <end position="719"/>
    </location>
</feature>
<dbReference type="PROSITE" id="PS50974">
    <property type="entry name" value="ADOMET_ACTIVATION"/>
    <property type="match status" value="1"/>
</dbReference>
<feature type="binding site" evidence="22">
    <location>
        <position position="777"/>
    </location>
    <ligand>
        <name>methylcob(III)alamin</name>
        <dbReference type="ChEBI" id="CHEBI:28115"/>
    </ligand>
</feature>
<evidence type="ECO:0000256" key="19">
    <source>
        <dbReference type="NCBIfam" id="TIGR02082"/>
    </source>
</evidence>
<dbReference type="SUPFAM" id="SSF56507">
    <property type="entry name" value="Methionine synthase activation domain-like"/>
    <property type="match status" value="1"/>
</dbReference>
<dbReference type="GO" id="GO:0008270">
    <property type="term" value="F:zinc ion binding"/>
    <property type="evidence" value="ECO:0007669"/>
    <property type="project" value="UniProtKB-UniRule"/>
</dbReference>
<dbReference type="InterPro" id="IPR050554">
    <property type="entry name" value="Met_Synthase/Corrinoid"/>
</dbReference>
<evidence type="ECO:0000256" key="12">
    <source>
        <dbReference type="ARBA" id="ARBA00022691"/>
    </source>
</evidence>
<evidence type="ECO:0000256" key="14">
    <source>
        <dbReference type="ARBA" id="ARBA00022737"/>
    </source>
</evidence>
<evidence type="ECO:0000256" key="16">
    <source>
        <dbReference type="ARBA" id="ARBA00023167"/>
    </source>
</evidence>
<dbReference type="EC" id="2.1.1.13" evidence="6 19"/>
<evidence type="ECO:0000256" key="9">
    <source>
        <dbReference type="ARBA" id="ARBA00022605"/>
    </source>
</evidence>
<reference evidence="29 30" key="1">
    <citation type="submission" date="2015-01" db="EMBL/GenBank/DDBJ databases">
        <title>Draft genome of the acidophilic iron oxidizer Ferrimicrobium acidiphilum strain T23.</title>
        <authorList>
            <person name="Poehlein A."/>
            <person name="Eisen S."/>
            <person name="Schloemann M."/>
            <person name="Johnson B.D."/>
            <person name="Daniel R."/>
            <person name="Muehling M."/>
        </authorList>
    </citation>
    <scope>NUCLEOTIDE SEQUENCE [LARGE SCALE GENOMIC DNA]</scope>
    <source>
        <strain evidence="29 30">T23</strain>
    </source>
</reference>
<evidence type="ECO:0000256" key="13">
    <source>
        <dbReference type="ARBA" id="ARBA00022723"/>
    </source>
</evidence>
<feature type="binding site" evidence="21 23">
    <location>
        <position position="291"/>
    </location>
    <ligand>
        <name>Zn(2+)</name>
        <dbReference type="ChEBI" id="CHEBI:29105"/>
    </ligand>
</feature>
<dbReference type="GO" id="GO:0050667">
    <property type="term" value="P:homocysteine metabolic process"/>
    <property type="evidence" value="ECO:0007669"/>
    <property type="project" value="TreeGrafter"/>
</dbReference>
<dbReference type="Gene3D" id="1.10.1240.10">
    <property type="entry name" value="Methionine synthase domain"/>
    <property type="match status" value="1"/>
</dbReference>
<dbReference type="FunFam" id="3.20.20.330:FF:000001">
    <property type="entry name" value="Methionine synthase"/>
    <property type="match status" value="1"/>
</dbReference>
<keyword evidence="16 20" id="KW-0486">Methionine biosynthesis</keyword>